<dbReference type="InterPro" id="IPR001278">
    <property type="entry name" value="Arg-tRNA-ligase"/>
</dbReference>
<dbReference type="Pfam" id="PF03485">
    <property type="entry name" value="Arg_tRNA_synt_N"/>
    <property type="match status" value="1"/>
</dbReference>
<keyword evidence="16" id="KW-1185">Reference proteome</keyword>
<feature type="domain" description="Arginyl tRNA synthetase N-terminal" evidence="14">
    <location>
        <begin position="41"/>
        <end position="136"/>
    </location>
</feature>
<proteinExistence type="inferred from homology"/>
<dbReference type="PROSITE" id="PS00178">
    <property type="entry name" value="AA_TRNA_LIGASE_I"/>
    <property type="match status" value="1"/>
</dbReference>
<dbReference type="GO" id="GO:0004814">
    <property type="term" value="F:arginine-tRNA ligase activity"/>
    <property type="evidence" value="ECO:0007669"/>
    <property type="project" value="UniProtKB-UniRule"/>
</dbReference>
<evidence type="ECO:0000256" key="1">
    <source>
        <dbReference type="ARBA" id="ARBA00004496"/>
    </source>
</evidence>
<dbReference type="GO" id="GO:0006420">
    <property type="term" value="P:arginyl-tRNA aminoacylation"/>
    <property type="evidence" value="ECO:0007669"/>
    <property type="project" value="UniProtKB-UniRule"/>
</dbReference>
<evidence type="ECO:0000313" key="16">
    <source>
        <dbReference type="Proteomes" id="UP000054740"/>
    </source>
</evidence>
<evidence type="ECO:0000313" key="15">
    <source>
        <dbReference type="EMBL" id="SAL12476.1"/>
    </source>
</evidence>
<feature type="short sequence motif" description="'HIGH' region" evidence="11">
    <location>
        <begin position="173"/>
        <end position="183"/>
    </location>
</feature>
<dbReference type="EMBL" id="FCNY02000001">
    <property type="protein sequence ID" value="SAL12476.1"/>
    <property type="molecule type" value="Genomic_DNA"/>
</dbReference>
<dbReference type="Gene3D" id="3.40.50.620">
    <property type="entry name" value="HUPs"/>
    <property type="match status" value="1"/>
</dbReference>
<evidence type="ECO:0000256" key="4">
    <source>
        <dbReference type="ARBA" id="ARBA00022490"/>
    </source>
</evidence>
<evidence type="ECO:0000256" key="2">
    <source>
        <dbReference type="ARBA" id="ARBA00005594"/>
    </source>
</evidence>
<evidence type="ECO:0000256" key="11">
    <source>
        <dbReference type="HAMAP-Rule" id="MF_00123"/>
    </source>
</evidence>
<dbReference type="EC" id="6.1.1.19" evidence="11"/>
<dbReference type="InterPro" id="IPR009080">
    <property type="entry name" value="tRNAsynth_Ia_anticodon-bd"/>
</dbReference>
<dbReference type="InterPro" id="IPR001412">
    <property type="entry name" value="aa-tRNA-synth_I_CS"/>
</dbReference>
<evidence type="ECO:0000256" key="10">
    <source>
        <dbReference type="ARBA" id="ARBA00049339"/>
    </source>
</evidence>
<dbReference type="NCBIfam" id="TIGR00456">
    <property type="entry name" value="argS"/>
    <property type="match status" value="1"/>
</dbReference>
<dbReference type="SMART" id="SM01016">
    <property type="entry name" value="Arg_tRNA_synt_N"/>
    <property type="match status" value="1"/>
</dbReference>
<dbReference type="GO" id="GO:0005524">
    <property type="term" value="F:ATP binding"/>
    <property type="evidence" value="ECO:0007669"/>
    <property type="project" value="UniProtKB-UniRule"/>
</dbReference>
<dbReference type="Gene3D" id="3.30.1360.70">
    <property type="entry name" value="Arginyl tRNA synthetase N-terminal domain"/>
    <property type="match status" value="1"/>
</dbReference>
<keyword evidence="8 11" id="KW-0648">Protein biosynthesis</keyword>
<dbReference type="AlphaFoldDB" id="A0A158EY53"/>
<comment type="similarity">
    <text evidence="2 11 12">Belongs to the class-I aminoacyl-tRNA synthetase family.</text>
</comment>
<dbReference type="PRINTS" id="PR01038">
    <property type="entry name" value="TRNASYNTHARG"/>
</dbReference>
<dbReference type="PANTHER" id="PTHR11956:SF5">
    <property type="entry name" value="ARGININE--TRNA LIGASE, CYTOPLASMIC"/>
    <property type="match status" value="1"/>
</dbReference>
<comment type="catalytic activity">
    <reaction evidence="10 11">
        <text>tRNA(Arg) + L-arginine + ATP = L-arginyl-tRNA(Arg) + AMP + diphosphate</text>
        <dbReference type="Rhea" id="RHEA:20301"/>
        <dbReference type="Rhea" id="RHEA-COMP:9658"/>
        <dbReference type="Rhea" id="RHEA-COMP:9673"/>
        <dbReference type="ChEBI" id="CHEBI:30616"/>
        <dbReference type="ChEBI" id="CHEBI:32682"/>
        <dbReference type="ChEBI" id="CHEBI:33019"/>
        <dbReference type="ChEBI" id="CHEBI:78442"/>
        <dbReference type="ChEBI" id="CHEBI:78513"/>
        <dbReference type="ChEBI" id="CHEBI:456215"/>
        <dbReference type="EC" id="6.1.1.19"/>
    </reaction>
</comment>
<dbReference type="FunFam" id="1.10.730.10:FF:000008">
    <property type="entry name" value="Arginine--tRNA ligase"/>
    <property type="match status" value="1"/>
</dbReference>
<keyword evidence="6 11" id="KW-0547">Nucleotide-binding</keyword>
<dbReference type="Gene3D" id="1.10.730.10">
    <property type="entry name" value="Isoleucyl-tRNA Synthetase, Domain 1"/>
    <property type="match status" value="1"/>
</dbReference>
<evidence type="ECO:0000259" key="13">
    <source>
        <dbReference type="SMART" id="SM00836"/>
    </source>
</evidence>
<evidence type="ECO:0000256" key="6">
    <source>
        <dbReference type="ARBA" id="ARBA00022741"/>
    </source>
</evidence>
<dbReference type="Pfam" id="PF05746">
    <property type="entry name" value="DALR_1"/>
    <property type="match status" value="1"/>
</dbReference>
<keyword evidence="5 11" id="KW-0436">Ligase</keyword>
<feature type="domain" description="DALR anticodon binding" evidence="13">
    <location>
        <begin position="507"/>
        <end position="628"/>
    </location>
</feature>
<dbReference type="FunFam" id="3.40.50.620:FF:000062">
    <property type="entry name" value="Arginine--tRNA ligase"/>
    <property type="match status" value="1"/>
</dbReference>
<gene>
    <name evidence="11" type="primary">argS</name>
    <name evidence="15" type="ORF">AWB70_00354</name>
</gene>
<comment type="subunit">
    <text evidence="3 11">Monomer.</text>
</comment>
<dbReference type="SUPFAM" id="SSF47323">
    <property type="entry name" value="Anticodon-binding domain of a subclass of class I aminoacyl-tRNA synthetases"/>
    <property type="match status" value="1"/>
</dbReference>
<sequence>MANGVFLAPPGSGRTPASIHSPYPIGLAPSDHISMLPAHKHTLETLLTDAVKQVALATQGASEAAFVAPAIVLERPKVAAHGDVASNVAMQLAKPLRANPRQLAQQIVDAALALPAAKGLVESAEVAGPGFINLRLAASAKQDVIPAVLGAGAAFGRSAREAGRHVLVEFVSANPTGPLHVGHGRQAALGDALSNLLETQGYDVHREFYYNDAGVQIGNLATSTQLRARGLKPNEPGWPDAAYNGEYIADIARDYMAGETVAAKDGEPVKGKGDVEDLDAIRHFAVAYLRHEQDMDLTAFGVKFDQFYLESSLYKEGRVEKTVAALVDAGKTYEQDGALWLRTTDDGDDKDRVMKKSDGTFTYFVPDVAYHVTKWERGFTKVINIQGSDHHGTIARVRAGLQGLGVGIPKGYPDYVLHKMVTVMRDGEEVKISKRAGSYVTVRDLIEWSGGLAPGHETAPDQIDEETIRRGRDAVRFFLISRKADTEFVFDIDLALKQNDENPVYYVQYAHARICTILNDWKERYGGDIAKAAQADLSPLSSDRAMALLNKLAEYPEMLAHAAEELAPHAVAFYLRDLAGEFHSFYNAERVLVDEEKERTARIALLAATRQILENGLATIGVSAPQKM</sequence>
<dbReference type="InterPro" id="IPR035684">
    <property type="entry name" value="ArgRS_core"/>
</dbReference>
<dbReference type="SUPFAM" id="SSF55190">
    <property type="entry name" value="Arginyl-tRNA synthetase (ArgRS), N-terminal 'additional' domain"/>
    <property type="match status" value="1"/>
</dbReference>
<keyword evidence="4 11" id="KW-0963">Cytoplasm</keyword>
<accession>A0A158EY53</accession>
<evidence type="ECO:0000256" key="12">
    <source>
        <dbReference type="RuleBase" id="RU363038"/>
    </source>
</evidence>
<dbReference type="CDD" id="cd07956">
    <property type="entry name" value="Anticodon_Ia_Arg"/>
    <property type="match status" value="1"/>
</dbReference>
<dbReference type="HAMAP" id="MF_00123">
    <property type="entry name" value="Arg_tRNA_synth"/>
    <property type="match status" value="1"/>
</dbReference>
<dbReference type="InterPro" id="IPR008909">
    <property type="entry name" value="DALR_anticod-bd"/>
</dbReference>
<evidence type="ECO:0000256" key="3">
    <source>
        <dbReference type="ARBA" id="ARBA00011245"/>
    </source>
</evidence>
<keyword evidence="9 11" id="KW-0030">Aminoacyl-tRNA synthetase</keyword>
<dbReference type="SUPFAM" id="SSF52374">
    <property type="entry name" value="Nucleotidylyl transferase"/>
    <property type="match status" value="1"/>
</dbReference>
<dbReference type="InterPro" id="IPR005148">
    <property type="entry name" value="Arg-tRNA-synth_N"/>
</dbReference>
<dbReference type="InterPro" id="IPR014729">
    <property type="entry name" value="Rossmann-like_a/b/a_fold"/>
</dbReference>
<name>A0A158EY53_CABCO</name>
<dbReference type="CDD" id="cd00671">
    <property type="entry name" value="ArgRS_core"/>
    <property type="match status" value="1"/>
</dbReference>
<evidence type="ECO:0000256" key="7">
    <source>
        <dbReference type="ARBA" id="ARBA00022840"/>
    </source>
</evidence>
<evidence type="ECO:0000259" key="14">
    <source>
        <dbReference type="SMART" id="SM01016"/>
    </source>
</evidence>
<organism evidence="15 16">
    <name type="scientific">Caballeronia cordobensis</name>
    <name type="common">Burkholderia cordobensis</name>
    <dbReference type="NCBI Taxonomy" id="1353886"/>
    <lineage>
        <taxon>Bacteria</taxon>
        <taxon>Pseudomonadati</taxon>
        <taxon>Pseudomonadota</taxon>
        <taxon>Betaproteobacteria</taxon>
        <taxon>Burkholderiales</taxon>
        <taxon>Burkholderiaceae</taxon>
        <taxon>Caballeronia</taxon>
    </lineage>
</organism>
<evidence type="ECO:0000256" key="8">
    <source>
        <dbReference type="ARBA" id="ARBA00022917"/>
    </source>
</evidence>
<dbReference type="InterPro" id="IPR036695">
    <property type="entry name" value="Arg-tRNA-synth_N_sf"/>
</dbReference>
<keyword evidence="7 11" id="KW-0067">ATP-binding</keyword>
<dbReference type="Proteomes" id="UP000054740">
    <property type="component" value="Unassembled WGS sequence"/>
</dbReference>
<evidence type="ECO:0000256" key="5">
    <source>
        <dbReference type="ARBA" id="ARBA00022598"/>
    </source>
</evidence>
<dbReference type="PANTHER" id="PTHR11956">
    <property type="entry name" value="ARGINYL-TRNA SYNTHETASE"/>
    <property type="match status" value="1"/>
</dbReference>
<evidence type="ECO:0000256" key="9">
    <source>
        <dbReference type="ARBA" id="ARBA00023146"/>
    </source>
</evidence>
<comment type="subcellular location">
    <subcellularLocation>
        <location evidence="1 11">Cytoplasm</location>
    </subcellularLocation>
</comment>
<dbReference type="Pfam" id="PF00750">
    <property type="entry name" value="tRNA-synt_1d"/>
    <property type="match status" value="1"/>
</dbReference>
<reference evidence="16" key="1">
    <citation type="submission" date="2016-01" db="EMBL/GenBank/DDBJ databases">
        <authorList>
            <person name="Peeters C."/>
        </authorList>
    </citation>
    <scope>NUCLEOTIDE SEQUENCE [LARGE SCALE GENOMIC DNA]</scope>
</reference>
<dbReference type="SMART" id="SM00836">
    <property type="entry name" value="DALR_1"/>
    <property type="match status" value="1"/>
</dbReference>
<protein>
    <recommendedName>
        <fullName evidence="11">Arginine--tRNA ligase</fullName>
        <ecNumber evidence="11">6.1.1.19</ecNumber>
    </recommendedName>
    <alternativeName>
        <fullName evidence="11">Arginyl-tRNA synthetase</fullName>
        <shortName evidence="11">ArgRS</shortName>
    </alternativeName>
</protein>
<dbReference type="GO" id="GO:0005737">
    <property type="term" value="C:cytoplasm"/>
    <property type="evidence" value="ECO:0007669"/>
    <property type="project" value="UniProtKB-SubCell"/>
</dbReference>